<dbReference type="SMART" id="SM00493">
    <property type="entry name" value="TOPRIM"/>
    <property type="match status" value="1"/>
</dbReference>
<dbReference type="InterPro" id="IPR048774">
    <property type="entry name" value="Helic-prim_T7_N"/>
</dbReference>
<sequence length="425" mass="47589">MDYLDTHEESEFIQHEPCPECGSRDNLARYDDGHAFCFGCNYREKAGGEQKVVIKKGDKHMDFVEGEATNLKSRGISLDTCRKWDYYIGEVAGQPVQIANYKDSSGQRIAQKIRFRNKDFHTRGDIKEAGLYGQHLWSGKGKKAIVCEGEIDALSVSQSQGNKWPVYSIPNGSAGASKAIRKSIELLNGYEEVIFCFDSDDVGIKASRECAQVLPPGKAKIAKLPLKDANEMLVKGRVRELVDCIWQAKVYRPDGIVNGKDLWDIVNAEDSMSSCEYPYEGINKKTLGMRRGEIVTITAGAGIGKSQVCREMANHMLNQEETIGYIALEESNKRTGLGFMGLYLNRPLHLGNVEVEEEDFKEAFDHTLNTGRIYLYDHWGSLEGNNLLNKIRYMVTACGCSFIILDHISIVVSGIEEGDERRTID</sequence>
<feature type="domain" description="SF4 helicase" evidence="2">
    <location>
        <begin position="268"/>
        <end position="425"/>
    </location>
</feature>
<proteinExistence type="predicted"/>
<evidence type="ECO:0000259" key="1">
    <source>
        <dbReference type="PROSITE" id="PS50880"/>
    </source>
</evidence>
<dbReference type="SUPFAM" id="SSF56731">
    <property type="entry name" value="DNA primase core"/>
    <property type="match status" value="1"/>
</dbReference>
<dbReference type="GO" id="GO:0043139">
    <property type="term" value="F:5'-3' DNA helicase activity"/>
    <property type="evidence" value="ECO:0007669"/>
    <property type="project" value="InterPro"/>
</dbReference>
<dbReference type="Gene3D" id="2.20.25.180">
    <property type="match status" value="1"/>
</dbReference>
<gene>
    <name evidence="3" type="ORF">METZ01_LOCUS238849</name>
</gene>
<reference evidence="3" key="1">
    <citation type="submission" date="2018-05" db="EMBL/GenBank/DDBJ databases">
        <authorList>
            <person name="Lanie J.A."/>
            <person name="Ng W.-L."/>
            <person name="Kazmierczak K.M."/>
            <person name="Andrzejewski T.M."/>
            <person name="Davidsen T.M."/>
            <person name="Wayne K.J."/>
            <person name="Tettelin H."/>
            <person name="Glass J.I."/>
            <person name="Rusch D."/>
            <person name="Podicherti R."/>
            <person name="Tsui H.-C.T."/>
            <person name="Winkler M.E."/>
        </authorList>
    </citation>
    <scope>NUCLEOTIDE SEQUENCE</scope>
</reference>
<dbReference type="Pfam" id="PF21268">
    <property type="entry name" value="Helic-prim_T7_N"/>
    <property type="match status" value="1"/>
</dbReference>
<evidence type="ECO:0008006" key="4">
    <source>
        <dbReference type="Google" id="ProtNLM"/>
    </source>
</evidence>
<dbReference type="Gene3D" id="2.20.25.10">
    <property type="match status" value="1"/>
</dbReference>
<dbReference type="PANTHER" id="PTHR12873">
    <property type="entry name" value="T7-LIKE MITOCHONDRIAL DNA HELICASE"/>
    <property type="match status" value="1"/>
</dbReference>
<dbReference type="SUPFAM" id="SSF52540">
    <property type="entry name" value="P-loop containing nucleoside triphosphate hydrolases"/>
    <property type="match status" value="1"/>
</dbReference>
<dbReference type="PANTHER" id="PTHR12873:SF0">
    <property type="entry name" value="TWINKLE MTDNA HELICASE"/>
    <property type="match status" value="1"/>
</dbReference>
<feature type="non-terminal residue" evidence="3">
    <location>
        <position position="425"/>
    </location>
</feature>
<dbReference type="Pfam" id="PF03796">
    <property type="entry name" value="DnaB_C"/>
    <property type="match status" value="1"/>
</dbReference>
<accession>A0A382HFY0</accession>
<dbReference type="InterPro" id="IPR013237">
    <property type="entry name" value="Phage_T7_Gp4_N"/>
</dbReference>
<evidence type="ECO:0000259" key="2">
    <source>
        <dbReference type="PROSITE" id="PS51199"/>
    </source>
</evidence>
<name>A0A382HFY0_9ZZZZ</name>
<dbReference type="SMART" id="SM00778">
    <property type="entry name" value="Prim_Zn_Ribbon"/>
    <property type="match status" value="1"/>
</dbReference>
<dbReference type="InterPro" id="IPR007694">
    <property type="entry name" value="DNA_helicase_DnaB-like_C"/>
</dbReference>
<dbReference type="Gene3D" id="3.40.50.300">
    <property type="entry name" value="P-loop containing nucleotide triphosphate hydrolases"/>
    <property type="match status" value="1"/>
</dbReference>
<dbReference type="AlphaFoldDB" id="A0A382HFY0"/>
<dbReference type="CDD" id="cd01029">
    <property type="entry name" value="TOPRIM_primases"/>
    <property type="match status" value="1"/>
</dbReference>
<dbReference type="InterPro" id="IPR006171">
    <property type="entry name" value="TOPRIM_dom"/>
</dbReference>
<dbReference type="PROSITE" id="PS50880">
    <property type="entry name" value="TOPRIM"/>
    <property type="match status" value="1"/>
</dbReference>
<dbReference type="Pfam" id="PF13155">
    <property type="entry name" value="Toprim_2"/>
    <property type="match status" value="1"/>
</dbReference>
<dbReference type="EMBL" id="UINC01060946">
    <property type="protein sequence ID" value="SVB85995.1"/>
    <property type="molecule type" value="Genomic_DNA"/>
</dbReference>
<dbReference type="PROSITE" id="PS51199">
    <property type="entry name" value="SF4_HELICASE"/>
    <property type="match status" value="1"/>
</dbReference>
<dbReference type="GO" id="GO:0008270">
    <property type="term" value="F:zinc ion binding"/>
    <property type="evidence" value="ECO:0007669"/>
    <property type="project" value="InterPro"/>
</dbReference>
<dbReference type="GO" id="GO:0003697">
    <property type="term" value="F:single-stranded DNA binding"/>
    <property type="evidence" value="ECO:0007669"/>
    <property type="project" value="InterPro"/>
</dbReference>
<dbReference type="InterPro" id="IPR027032">
    <property type="entry name" value="Twinkle-like"/>
</dbReference>
<dbReference type="InterPro" id="IPR034154">
    <property type="entry name" value="TOPRIM_DnaG/twinkle"/>
</dbReference>
<dbReference type="SUPFAM" id="SSF57783">
    <property type="entry name" value="Zinc beta-ribbon"/>
    <property type="match status" value="1"/>
</dbReference>
<dbReference type="GO" id="GO:0006260">
    <property type="term" value="P:DNA replication"/>
    <property type="evidence" value="ECO:0007669"/>
    <property type="project" value="InterPro"/>
</dbReference>
<protein>
    <recommendedName>
        <fullName evidence="4">Toprim domain-containing protein</fullName>
    </recommendedName>
</protein>
<feature type="domain" description="Toprim" evidence="1">
    <location>
        <begin position="142"/>
        <end position="229"/>
    </location>
</feature>
<dbReference type="InterPro" id="IPR027417">
    <property type="entry name" value="P-loop_NTPase"/>
</dbReference>
<dbReference type="GO" id="GO:0005524">
    <property type="term" value="F:ATP binding"/>
    <property type="evidence" value="ECO:0007669"/>
    <property type="project" value="InterPro"/>
</dbReference>
<organism evidence="3">
    <name type="scientific">marine metagenome</name>
    <dbReference type="NCBI Taxonomy" id="408172"/>
    <lineage>
        <taxon>unclassified sequences</taxon>
        <taxon>metagenomes</taxon>
        <taxon>ecological metagenomes</taxon>
    </lineage>
</organism>
<dbReference type="Gene3D" id="3.40.1360.10">
    <property type="match status" value="1"/>
</dbReference>
<evidence type="ECO:0000313" key="3">
    <source>
        <dbReference type="EMBL" id="SVB85995.1"/>
    </source>
</evidence>